<feature type="coiled-coil region" evidence="1">
    <location>
        <begin position="740"/>
        <end position="774"/>
    </location>
</feature>
<evidence type="ECO:0000256" key="2">
    <source>
        <dbReference type="SAM" id="MobiDB-lite"/>
    </source>
</evidence>
<dbReference type="GO" id="GO:0005814">
    <property type="term" value="C:centriole"/>
    <property type="evidence" value="ECO:0007669"/>
    <property type="project" value="TreeGrafter"/>
</dbReference>
<dbReference type="GO" id="GO:0005737">
    <property type="term" value="C:cytoplasm"/>
    <property type="evidence" value="ECO:0007669"/>
    <property type="project" value="TreeGrafter"/>
</dbReference>
<dbReference type="InterPro" id="IPR001680">
    <property type="entry name" value="WD40_rpt"/>
</dbReference>
<dbReference type="SMART" id="SM00320">
    <property type="entry name" value="WD40"/>
    <property type="match status" value="4"/>
</dbReference>
<dbReference type="PANTHER" id="PTHR44414:SF1">
    <property type="entry name" value="PROTEIN NEDD1"/>
    <property type="match status" value="1"/>
</dbReference>
<dbReference type="InterPro" id="IPR052818">
    <property type="entry name" value="NEDD1_Spindle_Assembly"/>
</dbReference>
<dbReference type="InterPro" id="IPR036322">
    <property type="entry name" value="WD40_repeat_dom_sf"/>
</dbReference>
<dbReference type="AlphaFoldDB" id="A0A165QRT2"/>
<dbReference type="Proteomes" id="UP000076727">
    <property type="component" value="Unassembled WGS sequence"/>
</dbReference>
<keyword evidence="1" id="KW-0175">Coiled coil</keyword>
<feature type="compositionally biased region" description="Low complexity" evidence="2">
    <location>
        <begin position="469"/>
        <end position="482"/>
    </location>
</feature>
<reference evidence="3 4" key="1">
    <citation type="journal article" date="2016" name="Mol. Biol. Evol.">
        <title>Comparative Genomics of Early-Diverging Mushroom-Forming Fungi Provides Insights into the Origins of Lignocellulose Decay Capabilities.</title>
        <authorList>
            <person name="Nagy L.G."/>
            <person name="Riley R."/>
            <person name="Tritt A."/>
            <person name="Adam C."/>
            <person name="Daum C."/>
            <person name="Floudas D."/>
            <person name="Sun H."/>
            <person name="Yadav J.S."/>
            <person name="Pangilinan J."/>
            <person name="Larsson K.H."/>
            <person name="Matsuura K."/>
            <person name="Barry K."/>
            <person name="Labutti K."/>
            <person name="Kuo R."/>
            <person name="Ohm R.A."/>
            <person name="Bhattacharya S.S."/>
            <person name="Shirouzu T."/>
            <person name="Yoshinaga Y."/>
            <person name="Martin F.M."/>
            <person name="Grigoriev I.V."/>
            <person name="Hibbett D.S."/>
        </authorList>
    </citation>
    <scope>NUCLEOTIDE SEQUENCE [LARGE SCALE GENOMIC DNA]</scope>
    <source>
        <strain evidence="3 4">L-15889</strain>
    </source>
</reference>
<keyword evidence="4" id="KW-1185">Reference proteome</keyword>
<sequence>MLAVATTSTLHVSDPQSLRRATIIAPACTLDSPPTCYAWAPDNSCLILAQSYSISRYDTSGTLTGALFDGSTGGAGPITALVAKDRGNTVIFGAGERVHVLDAHSGKISKTFDTHKASVMSLSLSNDASLLASASANAVHVHNLTHGSHTVLRGIPSGESVTTCEFHPHARTRLLVGTGAQILVYDTTRPSGPLKTITVGARKDVSGEVVAIASSPFSKTLVAVACSGGAIALVDLEKEKGKSIYKTWSVHVPITCLAFSVEGATLYVGTENGKVFGQDLRALDKLPKTITVSENGDRVVALSMQKKLKPEDAAPPAKEPAVSKKPAQSKPLVQQDQNKTSGSRTTASKAQNSEKKPVISPLASRTIAGRGSPAVKVASNGSPRAARPRVGGAAGPKSPAARKLGGGGVSKRVFSPSKPSPARRGQSDVVPIENLLNLPASARPKEDTNPTGSALEPAASDFPPSISNAPSRATARTPATAESRLRTENVPPRRVSGSSAASASTGTSRTRSASGSTNSSGRASKASTRPTSAASSHTSPSAPPASKAPSAYRTKAMSRQSLTPSPDLPEVDEDAPATPLPMGKRAGKSKAGGMGVLGLGTPEVDRWIKAGQMSVVDREENRAGGKRVGFASETEDEDEVEVARRIPLPGDAVTEPALAVQVSPARRPGLASGSSASWAPVPSPLRNSASQPHLGSPNTRAAAGLLQTLLRDAMYEFRQETHGELVGLHLDMLRMGRGLRSEMRAAVDEFRGEIVALREENRVLKEENERLKRGF</sequence>
<dbReference type="GO" id="GO:0036064">
    <property type="term" value="C:ciliary basal body"/>
    <property type="evidence" value="ECO:0007669"/>
    <property type="project" value="TreeGrafter"/>
</dbReference>
<dbReference type="GO" id="GO:0007020">
    <property type="term" value="P:microtubule nucleation"/>
    <property type="evidence" value="ECO:0007669"/>
    <property type="project" value="TreeGrafter"/>
</dbReference>
<dbReference type="STRING" id="1314783.A0A165QRT2"/>
<feature type="compositionally biased region" description="Low complexity" evidence="2">
    <location>
        <begin position="493"/>
        <end position="551"/>
    </location>
</feature>
<dbReference type="GO" id="GO:0043015">
    <property type="term" value="F:gamma-tubulin binding"/>
    <property type="evidence" value="ECO:0007669"/>
    <property type="project" value="TreeGrafter"/>
</dbReference>
<feature type="compositionally biased region" description="Polar residues" evidence="2">
    <location>
        <begin position="685"/>
        <end position="699"/>
    </location>
</feature>
<name>A0A165QRT2_9APHY</name>
<evidence type="ECO:0000256" key="1">
    <source>
        <dbReference type="SAM" id="Coils"/>
    </source>
</evidence>
<dbReference type="Gene3D" id="2.130.10.10">
    <property type="entry name" value="YVTN repeat-like/Quinoprotein amine dehydrogenase"/>
    <property type="match status" value="2"/>
</dbReference>
<dbReference type="EMBL" id="KV429055">
    <property type="protein sequence ID" value="KZT69841.1"/>
    <property type="molecule type" value="Genomic_DNA"/>
</dbReference>
<evidence type="ECO:0000313" key="3">
    <source>
        <dbReference type="EMBL" id="KZT69841.1"/>
    </source>
</evidence>
<dbReference type="PANTHER" id="PTHR44414">
    <property type="entry name" value="PROTEIN NEDD1"/>
    <property type="match status" value="1"/>
</dbReference>
<dbReference type="GO" id="GO:0000278">
    <property type="term" value="P:mitotic cell cycle"/>
    <property type="evidence" value="ECO:0007669"/>
    <property type="project" value="TreeGrafter"/>
</dbReference>
<dbReference type="Pfam" id="PF00400">
    <property type="entry name" value="WD40"/>
    <property type="match status" value="2"/>
</dbReference>
<feature type="compositionally biased region" description="Polar residues" evidence="2">
    <location>
        <begin position="331"/>
        <end position="351"/>
    </location>
</feature>
<protein>
    <submittedName>
        <fullName evidence="3">YVTN repeat-like/Quino protein amine dehydrogenase</fullName>
    </submittedName>
</protein>
<dbReference type="GO" id="GO:0000922">
    <property type="term" value="C:spindle pole"/>
    <property type="evidence" value="ECO:0007669"/>
    <property type="project" value="TreeGrafter"/>
</dbReference>
<dbReference type="InterPro" id="IPR015943">
    <property type="entry name" value="WD40/YVTN_repeat-like_dom_sf"/>
</dbReference>
<proteinExistence type="predicted"/>
<feature type="region of interest" description="Disordered" evidence="2">
    <location>
        <begin position="664"/>
        <end position="699"/>
    </location>
</feature>
<dbReference type="SUPFAM" id="SSF50978">
    <property type="entry name" value="WD40 repeat-like"/>
    <property type="match status" value="1"/>
</dbReference>
<feature type="region of interest" description="Disordered" evidence="2">
    <location>
        <begin position="307"/>
        <end position="594"/>
    </location>
</feature>
<gene>
    <name evidence="3" type="ORF">DAEQUDRAFT_709620</name>
</gene>
<evidence type="ECO:0000313" key="4">
    <source>
        <dbReference type="Proteomes" id="UP000076727"/>
    </source>
</evidence>
<accession>A0A165QRT2</accession>
<dbReference type="OrthoDB" id="1602884at2759"/>
<organism evidence="3 4">
    <name type="scientific">Daedalea quercina L-15889</name>
    <dbReference type="NCBI Taxonomy" id="1314783"/>
    <lineage>
        <taxon>Eukaryota</taxon>
        <taxon>Fungi</taxon>
        <taxon>Dikarya</taxon>
        <taxon>Basidiomycota</taxon>
        <taxon>Agaricomycotina</taxon>
        <taxon>Agaricomycetes</taxon>
        <taxon>Polyporales</taxon>
        <taxon>Fomitopsis</taxon>
    </lineage>
</organism>